<dbReference type="InterPro" id="IPR015925">
    <property type="entry name" value="Ryanodine_IP3_receptor"/>
</dbReference>
<dbReference type="AlphaFoldDB" id="A0A5J4UAF6"/>
<feature type="region of interest" description="Disordered" evidence="1">
    <location>
        <begin position="266"/>
        <end position="297"/>
    </location>
</feature>
<feature type="compositionally biased region" description="Basic and acidic residues" evidence="1">
    <location>
        <begin position="266"/>
        <end position="289"/>
    </location>
</feature>
<organism evidence="3 4">
    <name type="scientific">Streblomastix strix</name>
    <dbReference type="NCBI Taxonomy" id="222440"/>
    <lineage>
        <taxon>Eukaryota</taxon>
        <taxon>Metamonada</taxon>
        <taxon>Preaxostyla</taxon>
        <taxon>Oxymonadida</taxon>
        <taxon>Streblomastigidae</taxon>
        <taxon>Streblomastix</taxon>
    </lineage>
</organism>
<dbReference type="EMBL" id="SNRW01018615">
    <property type="protein sequence ID" value="KAA6367163.1"/>
    <property type="molecule type" value="Genomic_DNA"/>
</dbReference>
<dbReference type="PANTHER" id="PTHR13715">
    <property type="entry name" value="RYANODINE RECEPTOR AND IP3 RECEPTOR"/>
    <property type="match status" value="1"/>
</dbReference>
<reference evidence="3 4" key="1">
    <citation type="submission" date="2019-03" db="EMBL/GenBank/DDBJ databases">
        <title>Single cell metagenomics reveals metabolic interactions within the superorganism composed of flagellate Streblomastix strix and complex community of Bacteroidetes bacteria on its surface.</title>
        <authorList>
            <person name="Treitli S.C."/>
            <person name="Kolisko M."/>
            <person name="Husnik F."/>
            <person name="Keeling P."/>
            <person name="Hampl V."/>
        </authorList>
    </citation>
    <scope>NUCLEOTIDE SEQUENCE [LARGE SCALE GENOMIC DNA]</scope>
    <source>
        <strain evidence="3">ST1C</strain>
    </source>
</reference>
<name>A0A5J4UAF6_9EUKA</name>
<dbReference type="Gene3D" id="1.10.287.70">
    <property type="match status" value="1"/>
</dbReference>
<keyword evidence="2" id="KW-1133">Transmembrane helix</keyword>
<keyword evidence="2" id="KW-0472">Membrane</keyword>
<proteinExistence type="predicted"/>
<evidence type="ECO:0000256" key="2">
    <source>
        <dbReference type="SAM" id="Phobius"/>
    </source>
</evidence>
<evidence type="ECO:0008006" key="5">
    <source>
        <dbReference type="Google" id="ProtNLM"/>
    </source>
</evidence>
<evidence type="ECO:0000313" key="4">
    <source>
        <dbReference type="Proteomes" id="UP000324800"/>
    </source>
</evidence>
<evidence type="ECO:0000313" key="3">
    <source>
        <dbReference type="EMBL" id="KAA6367163.1"/>
    </source>
</evidence>
<sequence length="380" mass="44531">MGQLFFKENMVTYFDDLQAGLECTSIARCFLVTVAALPTGGKWVMDRFLFFNWNGSNEMVGSVLASFIYLITFWILVSSILLQVIQAIILDTFDELSDRKDDLEKARVEKCFACGLTAQPYSEHGLLFNRHCNETHSAWRYFAAFAYIQETIYGNKQNRKKAQKASISMLNLRIELMKLIQQQKLELFRLRYNLNKIRFQDLQRRKQPEIDKMIREMIDAEEENKQTDLDVVSERLHITSGDEIWLLFQFVNHDSSFFPIERSVELEGEGKSGQDDDDKKGENNDNGKDDENDDQINQKNVSLGNEDLFFDQGRMMSESNDYITDMNKYQQRRMKYEKRENEILLTNIVDESNKLKQQIEFIKKTMHDIDPLKTKVSNIT</sequence>
<evidence type="ECO:0000256" key="1">
    <source>
        <dbReference type="SAM" id="MobiDB-lite"/>
    </source>
</evidence>
<gene>
    <name evidence="3" type="ORF">EZS28_037311</name>
</gene>
<keyword evidence="2" id="KW-0812">Transmembrane</keyword>
<dbReference type="Proteomes" id="UP000324800">
    <property type="component" value="Unassembled WGS sequence"/>
</dbReference>
<feature type="transmembrane region" description="Helical" evidence="2">
    <location>
        <begin position="67"/>
        <end position="90"/>
    </location>
</feature>
<comment type="caution">
    <text evidence="3">The sequence shown here is derived from an EMBL/GenBank/DDBJ whole genome shotgun (WGS) entry which is preliminary data.</text>
</comment>
<dbReference type="GO" id="GO:0006816">
    <property type="term" value="P:calcium ion transport"/>
    <property type="evidence" value="ECO:0007669"/>
    <property type="project" value="InterPro"/>
</dbReference>
<protein>
    <recommendedName>
        <fullName evidence="5">Ion transport domain-containing protein</fullName>
    </recommendedName>
</protein>
<dbReference type="OrthoDB" id="300855at2759"/>
<accession>A0A5J4UAF6</accession>
<dbReference type="PANTHER" id="PTHR13715:SF99">
    <property type="entry name" value="INOSITOL 1,4,5-TRISPHOSPHATE RECEPTOR-LIKE PROTEIN A"/>
    <property type="match status" value="1"/>
</dbReference>